<keyword evidence="9" id="KW-1185">Reference proteome</keyword>
<dbReference type="SMART" id="SM01391">
    <property type="entry name" value="Filament"/>
    <property type="match status" value="1"/>
</dbReference>
<dbReference type="Proteomes" id="UP000593565">
    <property type="component" value="Unassembled WGS sequence"/>
</dbReference>
<dbReference type="Pfam" id="PF16208">
    <property type="entry name" value="Keratin_2_head"/>
    <property type="match status" value="1"/>
</dbReference>
<evidence type="ECO:0000313" key="9">
    <source>
        <dbReference type="Proteomes" id="UP000593565"/>
    </source>
</evidence>
<feature type="coiled-coil region" evidence="5">
    <location>
        <begin position="267"/>
        <end position="301"/>
    </location>
</feature>
<evidence type="ECO:0000256" key="2">
    <source>
        <dbReference type="ARBA" id="ARBA00022754"/>
    </source>
</evidence>
<dbReference type="Pfam" id="PF00038">
    <property type="entry name" value="Filament"/>
    <property type="match status" value="1"/>
</dbReference>
<dbReference type="FunFam" id="1.20.5.500:FF:000001">
    <property type="entry name" value="Type II keratin 23"/>
    <property type="match status" value="1"/>
</dbReference>
<keyword evidence="3 5" id="KW-0175">Coiled coil</keyword>
<evidence type="ECO:0000259" key="7">
    <source>
        <dbReference type="PROSITE" id="PS51842"/>
    </source>
</evidence>
<dbReference type="AlphaFoldDB" id="A0A7J6A7F0"/>
<dbReference type="GO" id="GO:0045095">
    <property type="term" value="C:keratin filament"/>
    <property type="evidence" value="ECO:0007669"/>
    <property type="project" value="InterPro"/>
</dbReference>
<keyword evidence="2" id="KW-0403">Intermediate filament</keyword>
<dbReference type="GO" id="GO:0045109">
    <property type="term" value="P:intermediate filament organization"/>
    <property type="evidence" value="ECO:0007669"/>
    <property type="project" value="TreeGrafter"/>
</dbReference>
<dbReference type="PRINTS" id="PR01276">
    <property type="entry name" value="TYPE2KERATIN"/>
</dbReference>
<dbReference type="FunFam" id="1.20.5.1160:FF:000001">
    <property type="entry name" value="Keratin type II"/>
    <property type="match status" value="1"/>
</dbReference>
<dbReference type="PANTHER" id="PTHR45616">
    <property type="entry name" value="GATA-TYPE DOMAIN-CONTAINING PROTEIN"/>
    <property type="match status" value="1"/>
</dbReference>
<evidence type="ECO:0000256" key="6">
    <source>
        <dbReference type="SAM" id="MobiDB-lite"/>
    </source>
</evidence>
<dbReference type="PANTHER" id="PTHR45616:SF21">
    <property type="entry name" value="KERATIN, TYPE II CYTOSKELETAL 7"/>
    <property type="match status" value="1"/>
</dbReference>
<proteinExistence type="inferred from homology"/>
<dbReference type="EMBL" id="JAAGNN010000016">
    <property type="protein sequence ID" value="KAF4078762.1"/>
    <property type="molecule type" value="Genomic_DNA"/>
</dbReference>
<evidence type="ECO:0000256" key="3">
    <source>
        <dbReference type="ARBA" id="ARBA00023054"/>
    </source>
</evidence>
<comment type="caution">
    <text evidence="8">The sequence shown here is derived from an EMBL/GenBank/DDBJ whole genome shotgun (WGS) entry which is preliminary data.</text>
</comment>
<dbReference type="SUPFAM" id="SSF57997">
    <property type="entry name" value="Tropomyosin"/>
    <property type="match status" value="1"/>
</dbReference>
<feature type="domain" description="IF rod" evidence="7">
    <location>
        <begin position="151"/>
        <end position="478"/>
    </location>
</feature>
<evidence type="ECO:0000313" key="8">
    <source>
        <dbReference type="EMBL" id="KAF4078762.1"/>
    </source>
</evidence>
<organism evidence="8 9">
    <name type="scientific">Ameiurus melas</name>
    <name type="common">Black bullhead</name>
    <name type="synonym">Silurus melas</name>
    <dbReference type="NCBI Taxonomy" id="219545"/>
    <lineage>
        <taxon>Eukaryota</taxon>
        <taxon>Metazoa</taxon>
        <taxon>Chordata</taxon>
        <taxon>Craniata</taxon>
        <taxon>Vertebrata</taxon>
        <taxon>Euteleostomi</taxon>
        <taxon>Actinopterygii</taxon>
        <taxon>Neopterygii</taxon>
        <taxon>Teleostei</taxon>
        <taxon>Ostariophysi</taxon>
        <taxon>Siluriformes</taxon>
        <taxon>Ictaluridae</taxon>
        <taxon>Ameiurus</taxon>
    </lineage>
</organism>
<sequence>MSQCHLLAVAQNLQDRGVYTNMTFKSKKREAGESYTHPRSTMNKTLRTTGESSYSSRSYTGQVSSTVRKSYSVRSSHGGNGGVGRMVGGQLINSDVYGGSLDYMYRAGMGPRVGRGPVVRPPVIAVIANKSLLTPLNLEIDSNIQNIKIQEKEEIKILNNRFASFIDKVRFLEQENKRLETKWSLLQEQTTSHSKINGMFENHIAKLRRHLDGLGNDEHYLESELNNMKSLVADFKKKYEDEINKRTDSENTFVLLKKEADLGFMNIVELETSLHSLEDEIEFLKLIYKQELEELKSVSRETSVGVEMDNRRDQDMDAIVAEVQAQYEEIANRSRAEAKSWYKQKYEELQVTVTQYGENMRTAKAEIAEYKRKILRLQSEADAIKGLCTSQKLQVKEAEERGEAAVKEAKLRVQELEEALQRAKHDMARQETAGKRGEQINAVQYLQIDLLSASSAGKQHLHVLHCSFTPIRPITVQV</sequence>
<comment type="similarity">
    <text evidence="4">Belongs to the intermediate filament family.</text>
</comment>
<evidence type="ECO:0000256" key="1">
    <source>
        <dbReference type="ARBA" id="ARBA00022744"/>
    </source>
</evidence>
<dbReference type="InterPro" id="IPR032444">
    <property type="entry name" value="Keratin_2_head"/>
</dbReference>
<feature type="coiled-coil region" evidence="5">
    <location>
        <begin position="346"/>
        <end position="433"/>
    </location>
</feature>
<dbReference type="SUPFAM" id="SSF64593">
    <property type="entry name" value="Intermediate filament protein, coiled coil region"/>
    <property type="match status" value="1"/>
</dbReference>
<evidence type="ECO:0000256" key="5">
    <source>
        <dbReference type="SAM" id="Coils"/>
    </source>
</evidence>
<feature type="region of interest" description="Disordered" evidence="6">
    <location>
        <begin position="29"/>
        <end position="61"/>
    </location>
</feature>
<name>A0A7J6A7F0_AMEME</name>
<protein>
    <recommendedName>
        <fullName evidence="7">IF rod domain-containing protein</fullName>
    </recommendedName>
</protein>
<gene>
    <name evidence="8" type="ORF">AMELA_G00185070</name>
</gene>
<reference evidence="8 9" key="1">
    <citation type="submission" date="2020-02" db="EMBL/GenBank/DDBJ databases">
        <title>A chromosome-scale genome assembly of the black bullhead catfish (Ameiurus melas).</title>
        <authorList>
            <person name="Wen M."/>
            <person name="Zham M."/>
            <person name="Cabau C."/>
            <person name="Klopp C."/>
            <person name="Donnadieu C."/>
            <person name="Roques C."/>
            <person name="Bouchez O."/>
            <person name="Lampietro C."/>
            <person name="Jouanno E."/>
            <person name="Herpin A."/>
            <person name="Louis A."/>
            <person name="Berthelot C."/>
            <person name="Parey E."/>
            <person name="Roest-Crollius H."/>
            <person name="Braasch I."/>
            <person name="Postlethwait J."/>
            <person name="Robinson-Rechavi M."/>
            <person name="Echchiki A."/>
            <person name="Begum T."/>
            <person name="Montfort J."/>
            <person name="Schartl M."/>
            <person name="Bobe J."/>
            <person name="Guiguen Y."/>
        </authorList>
    </citation>
    <scope>NUCLEOTIDE SEQUENCE [LARGE SCALE GENOMIC DNA]</scope>
    <source>
        <strain evidence="8">M_S1</strain>
        <tissue evidence="8">Blood</tissue>
    </source>
</reference>
<dbReference type="GO" id="GO:0030280">
    <property type="term" value="F:structural constituent of skin epidermis"/>
    <property type="evidence" value="ECO:0007669"/>
    <property type="project" value="TreeGrafter"/>
</dbReference>
<dbReference type="Gene3D" id="1.20.5.1160">
    <property type="entry name" value="Vasodilator-stimulated phosphoprotein"/>
    <property type="match status" value="1"/>
</dbReference>
<dbReference type="GO" id="GO:0005615">
    <property type="term" value="C:extracellular space"/>
    <property type="evidence" value="ECO:0007669"/>
    <property type="project" value="TreeGrafter"/>
</dbReference>
<dbReference type="InterPro" id="IPR039008">
    <property type="entry name" value="IF_rod_dom"/>
</dbReference>
<dbReference type="Gene3D" id="1.20.5.500">
    <property type="entry name" value="Single helix bin"/>
    <property type="match status" value="1"/>
</dbReference>
<dbReference type="PROSITE" id="PS51842">
    <property type="entry name" value="IF_ROD_2"/>
    <property type="match status" value="1"/>
</dbReference>
<feature type="coiled-coil region" evidence="5">
    <location>
        <begin position="155"/>
        <end position="189"/>
    </location>
</feature>
<keyword evidence="1" id="KW-0416">Keratin</keyword>
<evidence type="ECO:0000256" key="4">
    <source>
        <dbReference type="ARBA" id="ARBA00061646"/>
    </source>
</evidence>
<dbReference type="GO" id="GO:0031424">
    <property type="term" value="P:keratinization"/>
    <property type="evidence" value="ECO:0007669"/>
    <property type="project" value="TreeGrafter"/>
</dbReference>
<dbReference type="InterPro" id="IPR003054">
    <property type="entry name" value="Keratin_II"/>
</dbReference>
<feature type="compositionally biased region" description="Polar residues" evidence="6">
    <location>
        <begin position="37"/>
        <end position="61"/>
    </location>
</feature>
<accession>A0A7J6A7F0</accession>